<dbReference type="InterPro" id="IPR008271">
    <property type="entry name" value="Ser/Thr_kinase_AS"/>
</dbReference>
<dbReference type="Gene3D" id="3.30.450.40">
    <property type="match status" value="1"/>
</dbReference>
<keyword evidence="4" id="KW-1185">Reference proteome</keyword>
<dbReference type="InterPro" id="IPR029016">
    <property type="entry name" value="GAF-like_dom_sf"/>
</dbReference>
<feature type="domain" description="Protein kinase" evidence="2">
    <location>
        <begin position="7"/>
        <end position="278"/>
    </location>
</feature>
<dbReference type="InterPro" id="IPR001932">
    <property type="entry name" value="PPM-type_phosphatase-like_dom"/>
</dbReference>
<keyword evidence="1" id="KW-0175">Coiled coil</keyword>
<dbReference type="InterPro" id="IPR036457">
    <property type="entry name" value="PPM-type-like_dom_sf"/>
</dbReference>
<dbReference type="Gene3D" id="3.60.40.10">
    <property type="entry name" value="PPM-type phosphatase domain"/>
    <property type="match status" value="1"/>
</dbReference>
<dbReference type="RefSeq" id="WP_207090723.1">
    <property type="nucleotide sequence ID" value="NZ_JAFLQW010000671.1"/>
</dbReference>
<feature type="coiled-coil region" evidence="1">
    <location>
        <begin position="1494"/>
        <end position="1528"/>
    </location>
</feature>
<reference evidence="3 4" key="1">
    <citation type="submission" date="2021-03" db="EMBL/GenBank/DDBJ databases">
        <title>Metabolic Capacity of the Antarctic Cyanobacterium Phormidium pseudopriestleyi that Sustains Oxygenic Photosynthesis in the Presence of Hydrogen Sulfide.</title>
        <authorList>
            <person name="Lumian J.E."/>
            <person name="Jungblut A.D."/>
            <person name="Dillon M.L."/>
            <person name="Hawes I."/>
            <person name="Doran P.T."/>
            <person name="Mackey T.J."/>
            <person name="Dick G.J."/>
            <person name="Grettenberger C.L."/>
            <person name="Sumner D.Y."/>
        </authorList>
    </citation>
    <scope>NUCLEOTIDE SEQUENCE [LARGE SCALE GENOMIC DNA]</scope>
    <source>
        <strain evidence="3 4">FRX01</strain>
    </source>
</reference>
<dbReference type="PROSITE" id="PS50011">
    <property type="entry name" value="PROTEIN_KINASE_DOM"/>
    <property type="match status" value="1"/>
</dbReference>
<dbReference type="SUPFAM" id="SSF52540">
    <property type="entry name" value="P-loop containing nucleoside triphosphate hydrolases"/>
    <property type="match status" value="1"/>
</dbReference>
<dbReference type="Gene3D" id="3.40.50.300">
    <property type="entry name" value="P-loop containing nucleotide triphosphate hydrolases"/>
    <property type="match status" value="1"/>
</dbReference>
<protein>
    <submittedName>
        <fullName evidence="3">AAA family ATPase</fullName>
    </submittedName>
</protein>
<dbReference type="InterPro" id="IPR011990">
    <property type="entry name" value="TPR-like_helical_dom_sf"/>
</dbReference>
<dbReference type="SMART" id="SM00220">
    <property type="entry name" value="S_TKc"/>
    <property type="match status" value="1"/>
</dbReference>
<comment type="caution">
    <text evidence="3">The sequence shown here is derived from an EMBL/GenBank/DDBJ whole genome shotgun (WGS) entry which is preliminary data.</text>
</comment>
<evidence type="ECO:0000313" key="4">
    <source>
        <dbReference type="Proteomes" id="UP000664844"/>
    </source>
</evidence>
<dbReference type="InterPro" id="IPR003018">
    <property type="entry name" value="GAF"/>
</dbReference>
<evidence type="ECO:0000256" key="1">
    <source>
        <dbReference type="SAM" id="Coils"/>
    </source>
</evidence>
<dbReference type="Proteomes" id="UP000664844">
    <property type="component" value="Unassembled WGS sequence"/>
</dbReference>
<organism evidence="3 4">
    <name type="scientific">Phormidium pseudopriestleyi FRX01</name>
    <dbReference type="NCBI Taxonomy" id="1759528"/>
    <lineage>
        <taxon>Bacteria</taxon>
        <taxon>Bacillati</taxon>
        <taxon>Cyanobacteriota</taxon>
        <taxon>Cyanophyceae</taxon>
        <taxon>Oscillatoriophycideae</taxon>
        <taxon>Oscillatoriales</taxon>
        <taxon>Oscillatoriaceae</taxon>
        <taxon>Phormidium</taxon>
    </lineage>
</organism>
<proteinExistence type="predicted"/>
<dbReference type="CDD" id="cd14014">
    <property type="entry name" value="STKc_PknB_like"/>
    <property type="match status" value="1"/>
</dbReference>
<dbReference type="Pfam" id="PF01590">
    <property type="entry name" value="GAF"/>
    <property type="match status" value="1"/>
</dbReference>
<dbReference type="Gene3D" id="1.10.510.10">
    <property type="entry name" value="Transferase(Phosphotransferase) domain 1"/>
    <property type="match status" value="1"/>
</dbReference>
<dbReference type="PROSITE" id="PS00108">
    <property type="entry name" value="PROTEIN_KINASE_ST"/>
    <property type="match status" value="1"/>
</dbReference>
<evidence type="ECO:0000259" key="2">
    <source>
        <dbReference type="PROSITE" id="PS50011"/>
    </source>
</evidence>
<dbReference type="InterPro" id="IPR000719">
    <property type="entry name" value="Prot_kinase_dom"/>
</dbReference>
<dbReference type="InterPro" id="IPR041664">
    <property type="entry name" value="AAA_16"/>
</dbReference>
<dbReference type="Pfam" id="PF07228">
    <property type="entry name" value="SpoIIE"/>
    <property type="match status" value="1"/>
</dbReference>
<name>A0ABS3FYU0_9CYAN</name>
<dbReference type="SMART" id="SM00065">
    <property type="entry name" value="GAF"/>
    <property type="match status" value="1"/>
</dbReference>
<dbReference type="InterPro" id="IPR053159">
    <property type="entry name" value="Hybrid_Histidine_Kinase"/>
</dbReference>
<dbReference type="PANTHER" id="PTHR43642:SF1">
    <property type="entry name" value="HYBRID SIGNAL TRANSDUCTION HISTIDINE KINASE G"/>
    <property type="match status" value="1"/>
</dbReference>
<dbReference type="Pfam" id="PF13191">
    <property type="entry name" value="AAA_16"/>
    <property type="match status" value="1"/>
</dbReference>
<dbReference type="SUPFAM" id="SSF48452">
    <property type="entry name" value="TPR-like"/>
    <property type="match status" value="1"/>
</dbReference>
<evidence type="ECO:0000313" key="3">
    <source>
        <dbReference type="EMBL" id="MBO0352309.1"/>
    </source>
</evidence>
<dbReference type="InterPro" id="IPR011009">
    <property type="entry name" value="Kinase-like_dom_sf"/>
</dbReference>
<dbReference type="Pfam" id="PF00069">
    <property type="entry name" value="Pkinase"/>
    <property type="match status" value="1"/>
</dbReference>
<dbReference type="PANTHER" id="PTHR43642">
    <property type="entry name" value="HYBRID SIGNAL TRANSDUCTION HISTIDINE KINASE G"/>
    <property type="match status" value="1"/>
</dbReference>
<sequence>MLQLPGYQIRQELSVSANSLLYRAERVSDAQPVILKLLNQEYPSNEQLARYRREYEMTRSLDCDGVVRAFALEPFQHRLVLVLEDFGGIPLQNWYRQQVADNGDAIAQFFPIALRLSEIIGSIHQARIIHKDLKPSNILINPDTQVIKLIDFGISTLLSRETPSLLNPGELQGTLAYLSPEQTGRMNRNLDYRTDFYSLGVTFYELLTGELPFVSDDPLELVHSHIARPVRFPPNSQEQIPLMIQAIVQKLMAKNAEDRYQTAWGLRWDLQQAAHQWQTQTGNDPFVLGTQDRGDRLMIPQKLYGREFEVQTLLQSFERILQGAVELLLVAGYSGIGKSALVAEVHKPMTASRGYFIAGKFERLARNIPYSAIVQAFTSLVQQLLGESAESLAQWRRNLQNALGENGQAIVELVPILEQIIGVQPPLPELGLTESQNRFNRTLQNFLKVFCSPQHPLVMFLDDLQWADSATLSSIELWMRDSSNSHLLIVGAYRDNEVDQSHPLTAFQANLPHQQIHLKPLNLAQVSQLVGETLHQSATEVQPLATWVQRKTEGNPFFIAEFLKILDGEGWLRFDPEQGRWIWDEAGIAQLAISENVVDSLIMKLRQQPSGTQEVLSIAACIGAAFSLSLLAKMVGRSPQAVFADLQPALDLDLIVAHRARDIEENWGGEKSLPLGGVFDPASLLPQGFHFSHDLVQQAAYQLIPLSETPGLHWRIGELLWQGGENDRSREHLFTLLDHLNLGRALAQTPETVDRLIRLNQEAGQRAIAANAYHAATEYLAVALELLSPQSWETDYQITLEVYLSAIEAKYLNSQYYKAIARTEIALKQANSVLDRLRVYELAIQLYTAQNRPLQAVECGLQALSLAEIDLETPANPDFELPTVASLGDRPEMEDPVYLAAGRIFVAICPSAYFAKPLVLHDLILKMVELTREGGNFASAAYAYVWYAALSCAQGDIQRGYQAGELSLAILEQYHAQTLQAKVYNLHSALVRHWREPARNNLDPLQAGIQSGLDCGDHEYASYCIKDYCVDLFLTGYPLDEVNAKMSQFDPLLQKLKFEYSIVQTQIWRQVALNFSGEWSQTVAVLEGTVFNAATAREYLAETNNQTLLFIVDLARLMLAYYFGEYEAAHRYAVTAHQHRAAVMGFLYGPLYEFYKALTLLAIAQREGEATASPGTEKPEWDPTEVAESQRQLQHWAQHCPENFQNKWDLVEAERISFEKGDLWLAGELYERAIAGARSQQNFPEEALAWERAAHFYLRHHREAIAVGYFQEAHYCYRRWGATAKVAQLEQFVQVRWGRSFPQTVLQQQPSLTTTGTTRTSSLSSGQALDVMSMVRSSQAIASEIQLDKLLAQLLTITVENAGAQKAVLILSDNNNLKIEAVQLPDGELQILESLPLETSPLVPCAIINYVARTQETIILADATRDGLFTSEPYILQHKTQSLLCTPIINQGKFIGILYLENNLLTGAFTPERIHLLQVISAQAAISLENAQLYRTLEDKVTERTAQIAEANEEISTLNERLKSDNLRMSAELDITRQLQHKMLPNPEELQEIPGLEIAGFMEPADEVGGDYYDVLNYEGRVKIGIGDVTGHGLESGMVMLMVQTAVRTLLAHNETDFIKVLSTINRTIYDNVGRMDSDKNLSLVLLDYAEGILKISGQHEEIIVIRANGEIELVDTVNLGFPIGLVMDISEFITQIEVQLNPGDGVVLYTDGITEAANKTRQRYGLERLCKVASQNWQQSAEGIRQAAIDNLREFIGDIKISDDITLVVLKQQ</sequence>
<dbReference type="SUPFAM" id="SSF56112">
    <property type="entry name" value="Protein kinase-like (PK-like)"/>
    <property type="match status" value="1"/>
</dbReference>
<dbReference type="SMART" id="SM00331">
    <property type="entry name" value="PP2C_SIG"/>
    <property type="match status" value="1"/>
</dbReference>
<dbReference type="SUPFAM" id="SSF55781">
    <property type="entry name" value="GAF domain-like"/>
    <property type="match status" value="1"/>
</dbReference>
<gene>
    <name evidence="3" type="ORF">J0895_25140</name>
</gene>
<accession>A0ABS3FYU0</accession>
<dbReference type="EMBL" id="JAFLQW010000671">
    <property type="protein sequence ID" value="MBO0352309.1"/>
    <property type="molecule type" value="Genomic_DNA"/>
</dbReference>
<dbReference type="InterPro" id="IPR027417">
    <property type="entry name" value="P-loop_NTPase"/>
</dbReference>